<organism evidence="1 2">
    <name type="scientific">Pyropia yezoensis</name>
    <name type="common">Susabi-nori</name>
    <name type="synonym">Porphyra yezoensis</name>
    <dbReference type="NCBI Taxonomy" id="2788"/>
    <lineage>
        <taxon>Eukaryota</taxon>
        <taxon>Rhodophyta</taxon>
        <taxon>Bangiophyceae</taxon>
        <taxon>Bangiales</taxon>
        <taxon>Bangiaceae</taxon>
        <taxon>Pyropia</taxon>
    </lineage>
</organism>
<comment type="caution">
    <text evidence="1">The sequence shown here is derived from an EMBL/GenBank/DDBJ whole genome shotgun (WGS) entry which is preliminary data.</text>
</comment>
<dbReference type="EMBL" id="CM020618">
    <property type="protein sequence ID" value="KAK1858756.1"/>
    <property type="molecule type" value="Genomic_DNA"/>
</dbReference>
<reference evidence="1" key="1">
    <citation type="submission" date="2019-11" db="EMBL/GenBank/DDBJ databases">
        <title>Nori genome reveals adaptations in red seaweeds to the harsh intertidal environment.</title>
        <authorList>
            <person name="Wang D."/>
            <person name="Mao Y."/>
        </authorList>
    </citation>
    <scope>NUCLEOTIDE SEQUENCE</scope>
    <source>
        <tissue evidence="1">Gametophyte</tissue>
    </source>
</reference>
<accession>A0ACC3BMQ0</accession>
<proteinExistence type="predicted"/>
<sequence>MPPHPLPPIPGALRALAPLSPAQRRWLLATDGAVEAGLTPAGLAAAATWAHTEAVSTELLAALVPGAVAVTPPADVPGSALMVDIAHLFVPYASVNGVTIGLVTTTIRFWVYQHSADGPVAVPTGGPHTTSSCGRYASPLPTAPRSIDLGRFLLNEATGELYYRVRLAGALSIKRVSPNRARGLGARTRTFSLFEPSPAAAAEGLPGVSVSHVVIEDTPLLSRGPGGRLRIGSGGGQGVYGDWRNRPLTSVIDFTGFAAALGRMAGLFGACLRGALSGIDVGILADRGGRAGPFPIHTCDTILPLEEVWGAPRPRGGTGFGGDELASVVAVVAAAVTHPGGWAAAWAGTWAGDGRGEWGTPSGEEERTPAAAAAGKPPSAASSAVLAAKSAAESAARAGSPSAAAAAGAAEANPAAARTLPPKRVASGQRRSRRHAERIAARARRAAAAARPPGAVEDTSAAVADGSPVVAPATATAAGTAATADGDAASESDGGHRHPHRGPRDRGDGTDAASAAAARAPLEGAVAPVEDVEEAEANLSARHVRAFASLFEGSDETVPPPT</sequence>
<name>A0ACC3BMQ0_PYRYE</name>
<evidence type="ECO:0000313" key="1">
    <source>
        <dbReference type="EMBL" id="KAK1858756.1"/>
    </source>
</evidence>
<evidence type="ECO:0000313" key="2">
    <source>
        <dbReference type="Proteomes" id="UP000798662"/>
    </source>
</evidence>
<dbReference type="Proteomes" id="UP000798662">
    <property type="component" value="Chromosome 1"/>
</dbReference>
<gene>
    <name evidence="1" type="ORF">I4F81_001357</name>
</gene>
<keyword evidence="2" id="KW-1185">Reference proteome</keyword>
<protein>
    <submittedName>
        <fullName evidence="1">Uncharacterized protein</fullName>
    </submittedName>
</protein>